<dbReference type="AlphaFoldDB" id="A0A2T5G1E9"/>
<dbReference type="RefSeq" id="WP_107966209.1">
    <property type="nucleotide sequence ID" value="NZ_NWBU01000004.1"/>
</dbReference>
<dbReference type="SUPFAM" id="SSF75011">
    <property type="entry name" value="3-carboxy-cis,cis-mucoante lactonizing enzyme"/>
    <property type="match status" value="1"/>
</dbReference>
<dbReference type="OrthoDB" id="7865482at2"/>
<keyword evidence="2" id="KW-1185">Reference proteome</keyword>
<dbReference type="Proteomes" id="UP000244162">
    <property type="component" value="Unassembled WGS sequence"/>
</dbReference>
<organism evidence="1 2">
    <name type="scientific">Sphingomonas oleivorans</name>
    <dbReference type="NCBI Taxonomy" id="1735121"/>
    <lineage>
        <taxon>Bacteria</taxon>
        <taxon>Pseudomonadati</taxon>
        <taxon>Pseudomonadota</taxon>
        <taxon>Alphaproteobacteria</taxon>
        <taxon>Sphingomonadales</taxon>
        <taxon>Sphingomonadaceae</taxon>
        <taxon>Sphingomonas</taxon>
    </lineage>
</organism>
<name>A0A2T5G1E9_9SPHN</name>
<reference evidence="1 2" key="1">
    <citation type="submission" date="2017-09" db="EMBL/GenBank/DDBJ databases">
        <title>Sphingomonas panjinensis sp.nov., isolated from oil-contaminated soil.</title>
        <authorList>
            <person name="Wang L."/>
            <person name="Chen L."/>
        </authorList>
    </citation>
    <scope>NUCLEOTIDE SEQUENCE [LARGE SCALE GENOMIC DNA]</scope>
    <source>
        <strain evidence="1 2">FW-11</strain>
    </source>
</reference>
<sequence>MIGFGFSIPEVAARRPPPALWAPTALGMAPFVTATDSSTLTLNSGNVASWSTKGSSGAPLIQTNAAKQPALAGNKTTFAAASQKYMAQRGALTVDTETAALIGETVLPDAHNTSVPGTGFVCTGLAAILDGGGNITGWWATHGGHPAYGAALSSRAPSIIKLSLTYQKLDEIKLSDLGIPIGGGAQGIAIAPDGTIYLAITDGGVGKALHIDPVARALLGWLNFGTSINALAYDGDRDAVILHSASSNNAVTIIDGSTVTLTDGDIRWVAKDTGSWATEHRPAFLPKAGTIGASKDQMCWNPVTHDLYYCYGANGSPGEVYRMDTQTDWYNYIREKKILTESTAMEGFYVYGNRLFANNDKNYHLGGSAKNVISEFQISPCDPYVELGKKFSIVLLGGKATEGSIQYFMSFGEGGSSAQRAGVAISNVNSQASQVRITLRNSVAVGSLLTFTLPVALSTNPMLWFDVDLDALTATLYCNGTLVGTQTFGSGTAGVGLPRLPMVLGSTLNAGNLANYLSGDIQMAGVLVAPPSPANRQKVEGYGAWEYGKVASLPSDHPYKGARP</sequence>
<evidence type="ECO:0000313" key="1">
    <source>
        <dbReference type="EMBL" id="PTQ12973.1"/>
    </source>
</evidence>
<evidence type="ECO:0000313" key="2">
    <source>
        <dbReference type="Proteomes" id="UP000244162"/>
    </source>
</evidence>
<proteinExistence type="predicted"/>
<protein>
    <submittedName>
        <fullName evidence="1">Uncharacterized protein</fullName>
    </submittedName>
</protein>
<gene>
    <name evidence="1" type="ORF">CLG96_02180</name>
</gene>
<dbReference type="InterPro" id="IPR015943">
    <property type="entry name" value="WD40/YVTN_repeat-like_dom_sf"/>
</dbReference>
<dbReference type="Gene3D" id="2.130.10.10">
    <property type="entry name" value="YVTN repeat-like/Quinoprotein amine dehydrogenase"/>
    <property type="match status" value="1"/>
</dbReference>
<accession>A0A2T5G1E9</accession>
<dbReference type="EMBL" id="NWBU01000004">
    <property type="protein sequence ID" value="PTQ12973.1"/>
    <property type="molecule type" value="Genomic_DNA"/>
</dbReference>
<comment type="caution">
    <text evidence="1">The sequence shown here is derived from an EMBL/GenBank/DDBJ whole genome shotgun (WGS) entry which is preliminary data.</text>
</comment>